<evidence type="ECO:0000313" key="4">
    <source>
        <dbReference type="Proteomes" id="UP000015101"/>
    </source>
</evidence>
<dbReference type="Proteomes" id="UP000015101">
    <property type="component" value="Unassembled WGS sequence"/>
</dbReference>
<dbReference type="InParanoid" id="T1EPC6"/>
<keyword evidence="4" id="KW-1185">Reference proteome</keyword>
<protein>
    <submittedName>
        <fullName evidence="2 3">Uncharacterized protein</fullName>
    </submittedName>
</protein>
<gene>
    <name evidence="3" type="primary">20198426</name>
    <name evidence="2" type="ORF">HELRODRAFT_159732</name>
</gene>
<dbReference type="EnsemblMetazoa" id="HelroT159732">
    <property type="protein sequence ID" value="HelroP159732"/>
    <property type="gene ID" value="HelroG159732"/>
</dbReference>
<reference evidence="2 4" key="2">
    <citation type="journal article" date="2013" name="Nature">
        <title>Insights into bilaterian evolution from three spiralian genomes.</title>
        <authorList>
            <person name="Simakov O."/>
            <person name="Marletaz F."/>
            <person name="Cho S.J."/>
            <person name="Edsinger-Gonzales E."/>
            <person name="Havlak P."/>
            <person name="Hellsten U."/>
            <person name="Kuo D.H."/>
            <person name="Larsson T."/>
            <person name="Lv J."/>
            <person name="Arendt D."/>
            <person name="Savage R."/>
            <person name="Osoegawa K."/>
            <person name="de Jong P."/>
            <person name="Grimwood J."/>
            <person name="Chapman J.A."/>
            <person name="Shapiro H."/>
            <person name="Aerts A."/>
            <person name="Otillar R.P."/>
            <person name="Terry A.Y."/>
            <person name="Boore J.L."/>
            <person name="Grigoriev I.V."/>
            <person name="Lindberg D.R."/>
            <person name="Seaver E.C."/>
            <person name="Weisblat D.A."/>
            <person name="Putnam N.H."/>
            <person name="Rokhsar D.S."/>
        </authorList>
    </citation>
    <scope>NUCLEOTIDE SEQUENCE</scope>
</reference>
<feature type="compositionally biased region" description="Low complexity" evidence="1">
    <location>
        <begin position="54"/>
        <end position="69"/>
    </location>
</feature>
<reference evidence="4" key="1">
    <citation type="submission" date="2012-12" db="EMBL/GenBank/DDBJ databases">
        <authorList>
            <person name="Hellsten U."/>
            <person name="Grimwood J."/>
            <person name="Chapman J.A."/>
            <person name="Shapiro H."/>
            <person name="Aerts A."/>
            <person name="Otillar R.P."/>
            <person name="Terry A.Y."/>
            <person name="Boore J.L."/>
            <person name="Simakov O."/>
            <person name="Marletaz F."/>
            <person name="Cho S.-J."/>
            <person name="Edsinger-Gonzales E."/>
            <person name="Havlak P."/>
            <person name="Kuo D.-H."/>
            <person name="Larsson T."/>
            <person name="Lv J."/>
            <person name="Arendt D."/>
            <person name="Savage R."/>
            <person name="Osoegawa K."/>
            <person name="de Jong P."/>
            <person name="Lindberg D.R."/>
            <person name="Seaver E.C."/>
            <person name="Weisblat D.A."/>
            <person name="Putnam N.H."/>
            <person name="Grigoriev I.V."/>
            <person name="Rokhsar D.S."/>
        </authorList>
    </citation>
    <scope>NUCLEOTIDE SEQUENCE</scope>
</reference>
<dbReference type="HOGENOM" id="CLU_1327656_0_0_1"/>
<dbReference type="KEGG" id="hro:HELRODRAFT_159732"/>
<name>T1EPC6_HELRO</name>
<proteinExistence type="predicted"/>
<feature type="region of interest" description="Disordered" evidence="1">
    <location>
        <begin position="143"/>
        <end position="170"/>
    </location>
</feature>
<dbReference type="AlphaFoldDB" id="T1EPC6"/>
<accession>T1EPC6</accession>
<dbReference type="GeneID" id="20198426"/>
<dbReference type="EMBL" id="AMQM01000323">
    <property type="status" value="NOT_ANNOTATED_CDS"/>
    <property type="molecule type" value="Genomic_DNA"/>
</dbReference>
<dbReference type="EMBL" id="AMQM01000324">
    <property type="status" value="NOT_ANNOTATED_CDS"/>
    <property type="molecule type" value="Genomic_DNA"/>
</dbReference>
<dbReference type="EMBL" id="KB095811">
    <property type="protein sequence ID" value="ESO13118.1"/>
    <property type="molecule type" value="Genomic_DNA"/>
</dbReference>
<evidence type="ECO:0000256" key="1">
    <source>
        <dbReference type="SAM" id="MobiDB-lite"/>
    </source>
</evidence>
<evidence type="ECO:0000313" key="2">
    <source>
        <dbReference type="EMBL" id="ESO13118.1"/>
    </source>
</evidence>
<sequence>MPCVCLRLTDDNTTPYLVILNFGDVRATRDYSSVVGSRAIKVIHVIDPSFGDGNNNNNNNNNNKSSSNSRYEHGINSYGDNNDATNKQARIEYADKNNNNINNNNSNNNNNNRIKGIDISVNGGKLDYIDVAFDSDDNDNRNIYRRVDDDGDDGGDDDGVRGRGGSDDDYHDDLTAGKVMDASRLTLRSGQGLVGVVMLDEVQFVGE</sequence>
<reference evidence="3" key="3">
    <citation type="submission" date="2015-06" db="UniProtKB">
        <authorList>
            <consortium name="EnsemblMetazoa"/>
        </authorList>
    </citation>
    <scope>IDENTIFICATION</scope>
</reference>
<dbReference type="CTD" id="20198426"/>
<organism evidence="3 4">
    <name type="scientific">Helobdella robusta</name>
    <name type="common">Californian leech</name>
    <dbReference type="NCBI Taxonomy" id="6412"/>
    <lineage>
        <taxon>Eukaryota</taxon>
        <taxon>Metazoa</taxon>
        <taxon>Spiralia</taxon>
        <taxon>Lophotrochozoa</taxon>
        <taxon>Annelida</taxon>
        <taxon>Clitellata</taxon>
        <taxon>Hirudinea</taxon>
        <taxon>Rhynchobdellida</taxon>
        <taxon>Glossiphoniidae</taxon>
        <taxon>Helobdella</taxon>
    </lineage>
</organism>
<feature type="region of interest" description="Disordered" evidence="1">
    <location>
        <begin position="49"/>
        <end position="84"/>
    </location>
</feature>
<feature type="compositionally biased region" description="Basic and acidic residues" evidence="1">
    <location>
        <begin position="158"/>
        <end position="170"/>
    </location>
</feature>
<dbReference type="RefSeq" id="XP_009009838.1">
    <property type="nucleotide sequence ID" value="XM_009011590.1"/>
</dbReference>
<evidence type="ECO:0000313" key="3">
    <source>
        <dbReference type="EnsemblMetazoa" id="HelroP159732"/>
    </source>
</evidence>